<feature type="compositionally biased region" description="Acidic residues" evidence="1">
    <location>
        <begin position="152"/>
        <end position="169"/>
    </location>
</feature>
<dbReference type="InterPro" id="IPR001611">
    <property type="entry name" value="Leu-rich_rpt"/>
</dbReference>
<organism evidence="3 4">
    <name type="scientific">Huso huso</name>
    <name type="common">Beluga</name>
    <name type="synonym">Acipenser huso</name>
    <dbReference type="NCBI Taxonomy" id="61971"/>
    <lineage>
        <taxon>Eukaryota</taxon>
        <taxon>Metazoa</taxon>
        <taxon>Chordata</taxon>
        <taxon>Craniata</taxon>
        <taxon>Vertebrata</taxon>
        <taxon>Euteleostomi</taxon>
        <taxon>Actinopterygii</taxon>
        <taxon>Chondrostei</taxon>
        <taxon>Acipenseriformes</taxon>
        <taxon>Acipenseridae</taxon>
        <taxon>Huso</taxon>
    </lineage>
</organism>
<feature type="compositionally biased region" description="Basic and acidic residues" evidence="1">
    <location>
        <begin position="111"/>
        <end position="122"/>
    </location>
</feature>
<evidence type="ECO:0000313" key="3">
    <source>
        <dbReference type="EMBL" id="KAK6476387.1"/>
    </source>
</evidence>
<dbReference type="SUPFAM" id="SSF47473">
    <property type="entry name" value="EF-hand"/>
    <property type="match status" value="1"/>
</dbReference>
<dbReference type="InterPro" id="IPR002048">
    <property type="entry name" value="EF_hand_dom"/>
</dbReference>
<dbReference type="Gene3D" id="3.80.10.10">
    <property type="entry name" value="Ribonuclease Inhibitor"/>
    <property type="match status" value="1"/>
</dbReference>
<dbReference type="CDD" id="cd00051">
    <property type="entry name" value="EFh"/>
    <property type="match status" value="1"/>
</dbReference>
<dbReference type="InterPro" id="IPR011992">
    <property type="entry name" value="EF-hand-dom_pair"/>
</dbReference>
<dbReference type="Pfam" id="PF13516">
    <property type="entry name" value="LRR_6"/>
    <property type="match status" value="6"/>
</dbReference>
<evidence type="ECO:0000313" key="4">
    <source>
        <dbReference type="Proteomes" id="UP001369086"/>
    </source>
</evidence>
<dbReference type="InterPro" id="IPR032675">
    <property type="entry name" value="LRR_dom_sf"/>
</dbReference>
<accession>A0ABR0YUW2</accession>
<dbReference type="SUPFAM" id="SSF52047">
    <property type="entry name" value="RNI-like"/>
    <property type="match status" value="1"/>
</dbReference>
<feature type="compositionally biased region" description="Acidic residues" evidence="1">
    <location>
        <begin position="131"/>
        <end position="142"/>
    </location>
</feature>
<dbReference type="Proteomes" id="UP001369086">
    <property type="component" value="Unassembled WGS sequence"/>
</dbReference>
<comment type="caution">
    <text evidence="3">The sequence shown here is derived from an EMBL/GenBank/DDBJ whole genome shotgun (WGS) entry which is preliminary data.</text>
</comment>
<dbReference type="SMART" id="SM00368">
    <property type="entry name" value="LRR_RI"/>
    <property type="match status" value="8"/>
</dbReference>
<dbReference type="PANTHER" id="PTHR24114">
    <property type="entry name" value="LEUCINE RICH REPEAT FAMILY PROTEIN"/>
    <property type="match status" value="1"/>
</dbReference>
<reference evidence="3 4" key="1">
    <citation type="submission" date="2021-05" db="EMBL/GenBank/DDBJ databases">
        <authorList>
            <person name="Zahm M."/>
            <person name="Klopp C."/>
            <person name="Cabau C."/>
            <person name="Kuhl H."/>
            <person name="Suciu R."/>
            <person name="Ciorpac M."/>
            <person name="Holostenco D."/>
            <person name="Gessner J."/>
            <person name="Wuertz S."/>
            <person name="Hohne C."/>
            <person name="Stock M."/>
            <person name="Gislard M."/>
            <person name="Lluch J."/>
            <person name="Milhes M."/>
            <person name="Lampietro C."/>
            <person name="Lopez Roques C."/>
            <person name="Donnadieu C."/>
            <person name="Du K."/>
            <person name="Schartl M."/>
            <person name="Guiguen Y."/>
        </authorList>
    </citation>
    <scope>NUCLEOTIDE SEQUENCE [LARGE SCALE GENOMIC DNA]</scope>
    <source>
        <strain evidence="3">Hh-F2</strain>
        <tissue evidence="3">Blood</tissue>
    </source>
</reference>
<feature type="region of interest" description="Disordered" evidence="1">
    <location>
        <begin position="78"/>
        <end position="171"/>
    </location>
</feature>
<dbReference type="EMBL" id="JAHFZB010000022">
    <property type="protein sequence ID" value="KAK6476387.1"/>
    <property type="molecule type" value="Genomic_DNA"/>
</dbReference>
<protein>
    <submittedName>
        <fullName evidence="3">Leucine-rich repeat-containing protein 74B-like isoform X1</fullName>
    </submittedName>
</protein>
<gene>
    <name evidence="3" type="ORF">HHUSO_G22776</name>
</gene>
<evidence type="ECO:0000256" key="1">
    <source>
        <dbReference type="SAM" id="MobiDB-lite"/>
    </source>
</evidence>
<keyword evidence="4" id="KW-1185">Reference proteome</keyword>
<proteinExistence type="predicted"/>
<sequence>MNYSHCATLHLRLEAFRFIAPHSALPFVRNRANHTSAEVLPQSLLSKLFRVFLDTMVISKKQLKESALPSVQEVREAELEQESSQSGSHQLGGIASRPRKAFSRGSTDTKTVSRSDKADSPTERASAGPKEEEDSPAEEGEDPQGAKSRESSEEEATNQEEEWDTDLEIDDAKQRRYSTEKTLYEEACKIFGVVPASYFLRHMHDQELNLMHHGLGPQGAKALSVPLVTNTSVLNLNLSDNWLEGGGGVAIAEMLKENCYITGIDLSDNKLGLAGAQAISAMLKENVTLVNINLCGNEFDDHAATPLAEAFMSNHKVQSIDLSHNLMGEAAGEVLGNAIAENTGMKELNLSWNCFREMGSIPIAKGLGANIFLRAVDLSYNGFGKTGAAALGEALKVNNVLEQLNVSNNRIPPEGAVRFAMGLKENKTLKTLNFSRNPMQSAGCYGIIKSMQGNPESAVEFLDFSDITVNTSVKEMFPNLKVIHGGNTDVFRKTKAKHSPTQLSGPLYKLKQHMKENSLNLVDFFERVDEDKSAVVTRREFEQGLVGAGIPLSKGELQQLMDTLDKEKNGEIDLREEFEKSLGNNTALRYWPQGFNSWVI</sequence>
<feature type="domain" description="EF-hand" evidence="2">
    <location>
        <begin position="516"/>
        <end position="551"/>
    </location>
</feature>
<dbReference type="PANTHER" id="PTHR24114:SF37">
    <property type="entry name" value="LEUCINE-RICH REPEAT-CONTAINING PROTEIN 74B"/>
    <property type="match status" value="1"/>
</dbReference>
<evidence type="ECO:0000259" key="2">
    <source>
        <dbReference type="PROSITE" id="PS50222"/>
    </source>
</evidence>
<name>A0ABR0YUW2_HUSHU</name>
<dbReference type="PROSITE" id="PS50222">
    <property type="entry name" value="EF_HAND_2"/>
    <property type="match status" value="1"/>
</dbReference>
<dbReference type="InterPro" id="IPR052394">
    <property type="entry name" value="LRR-containing"/>
</dbReference>
<dbReference type="Gene3D" id="1.10.238.10">
    <property type="entry name" value="EF-hand"/>
    <property type="match status" value="1"/>
</dbReference>